<organism evidence="1 2">
    <name type="scientific">Recurvomyces mirabilis</name>
    <dbReference type="NCBI Taxonomy" id="574656"/>
    <lineage>
        <taxon>Eukaryota</taxon>
        <taxon>Fungi</taxon>
        <taxon>Dikarya</taxon>
        <taxon>Ascomycota</taxon>
        <taxon>Pezizomycotina</taxon>
        <taxon>Dothideomycetes</taxon>
        <taxon>Dothideomycetidae</taxon>
        <taxon>Mycosphaerellales</taxon>
        <taxon>Teratosphaeriaceae</taxon>
        <taxon>Recurvomyces</taxon>
    </lineage>
</organism>
<dbReference type="Proteomes" id="UP001274830">
    <property type="component" value="Unassembled WGS sequence"/>
</dbReference>
<evidence type="ECO:0000313" key="1">
    <source>
        <dbReference type="EMBL" id="KAK3669713.1"/>
    </source>
</evidence>
<evidence type="ECO:0000313" key="2">
    <source>
        <dbReference type="Proteomes" id="UP001274830"/>
    </source>
</evidence>
<accession>A0AAE0WI89</accession>
<comment type="caution">
    <text evidence="1">The sequence shown here is derived from an EMBL/GenBank/DDBJ whole genome shotgun (WGS) entry which is preliminary data.</text>
</comment>
<dbReference type="AlphaFoldDB" id="A0AAE0WI89"/>
<gene>
    <name evidence="1" type="ORF">LTR78_010396</name>
</gene>
<protein>
    <submittedName>
        <fullName evidence="1">Uncharacterized protein</fullName>
    </submittedName>
</protein>
<dbReference type="EMBL" id="JAUTXT010000074">
    <property type="protein sequence ID" value="KAK3669713.1"/>
    <property type="molecule type" value="Genomic_DNA"/>
</dbReference>
<sequence length="126" mass="14741">MTDEVDFMRRQLVTMEFDLEDLRRGVTGSLQDMVASPTDGKYGRVVEWNIWKMEKEGVSWRTGTLKSPPVPLLNAVQTLKATYRRKGSKVHTHRDTMLSNWPMMEDEYRYAGQEEDEPHVLYVTLM</sequence>
<name>A0AAE0WI89_9PEZI</name>
<keyword evidence="2" id="KW-1185">Reference proteome</keyword>
<reference evidence="1" key="1">
    <citation type="submission" date="2023-07" db="EMBL/GenBank/DDBJ databases">
        <title>Black Yeasts Isolated from many extreme environments.</title>
        <authorList>
            <person name="Coleine C."/>
            <person name="Stajich J.E."/>
            <person name="Selbmann L."/>
        </authorList>
    </citation>
    <scope>NUCLEOTIDE SEQUENCE</scope>
    <source>
        <strain evidence="1">CCFEE 5485</strain>
    </source>
</reference>
<proteinExistence type="predicted"/>